<feature type="non-terminal residue" evidence="2">
    <location>
        <position position="1"/>
    </location>
</feature>
<protein>
    <recommendedName>
        <fullName evidence="1">Protein kinase domain-containing protein</fullName>
    </recommendedName>
</protein>
<reference evidence="2" key="1">
    <citation type="submission" date="2021-02" db="EMBL/GenBank/DDBJ databases">
        <authorList>
            <person name="Nowell W R."/>
        </authorList>
    </citation>
    <scope>NUCLEOTIDE SEQUENCE</scope>
</reference>
<comment type="caution">
    <text evidence="2">The sequence shown here is derived from an EMBL/GenBank/DDBJ whole genome shotgun (WGS) entry which is preliminary data.</text>
</comment>
<dbReference type="Proteomes" id="UP000676336">
    <property type="component" value="Unassembled WGS sequence"/>
</dbReference>
<dbReference type="AlphaFoldDB" id="A0A8S2R331"/>
<proteinExistence type="predicted"/>
<evidence type="ECO:0000313" key="2">
    <source>
        <dbReference type="EMBL" id="CAF4135943.1"/>
    </source>
</evidence>
<organism evidence="2 3">
    <name type="scientific">Rotaria magnacalcarata</name>
    <dbReference type="NCBI Taxonomy" id="392030"/>
    <lineage>
        <taxon>Eukaryota</taxon>
        <taxon>Metazoa</taxon>
        <taxon>Spiralia</taxon>
        <taxon>Gnathifera</taxon>
        <taxon>Rotifera</taxon>
        <taxon>Eurotatoria</taxon>
        <taxon>Bdelloidea</taxon>
        <taxon>Philodinida</taxon>
        <taxon>Philodinidae</taxon>
        <taxon>Rotaria</taxon>
    </lineage>
</organism>
<dbReference type="Pfam" id="PF00069">
    <property type="entry name" value="Pkinase"/>
    <property type="match status" value="1"/>
</dbReference>
<name>A0A8S2R331_9BILA</name>
<dbReference type="GO" id="GO:0004672">
    <property type="term" value="F:protein kinase activity"/>
    <property type="evidence" value="ECO:0007669"/>
    <property type="project" value="InterPro"/>
</dbReference>
<dbReference type="InterPro" id="IPR000719">
    <property type="entry name" value="Prot_kinase_dom"/>
</dbReference>
<dbReference type="InterPro" id="IPR011009">
    <property type="entry name" value="Kinase-like_dom_sf"/>
</dbReference>
<feature type="domain" description="Protein kinase" evidence="1">
    <location>
        <begin position="1"/>
        <end position="189"/>
    </location>
</feature>
<accession>A0A8S2R331</accession>
<gene>
    <name evidence="2" type="ORF">SMN809_LOCUS19002</name>
</gene>
<dbReference type="EMBL" id="CAJOBI010009347">
    <property type="protein sequence ID" value="CAF4135943.1"/>
    <property type="molecule type" value="Genomic_DNA"/>
</dbReference>
<dbReference type="Gene3D" id="1.10.510.10">
    <property type="entry name" value="Transferase(Phosphotransferase) domain 1"/>
    <property type="match status" value="1"/>
</dbReference>
<dbReference type="GO" id="GO:0005524">
    <property type="term" value="F:ATP binding"/>
    <property type="evidence" value="ECO:0007669"/>
    <property type="project" value="InterPro"/>
</dbReference>
<sequence>KYLLYEKELQCIDTLSLMQSKQLIDIMKYLYDCHIIHRHVRPENLMLDKDTSHIKLIDFTFAITYDADGKAGSIGVTDTIAYAGHEFLEYYSELLFGSRLPNYRYERTFDLKCALNVIMALNDVLILAKIYEIETLIDIHQITLEALLFWLDIRRANKDYSNLVNLISNVHESSTFDVLKTEIEKLFNY</sequence>
<dbReference type="PROSITE" id="PS50011">
    <property type="entry name" value="PROTEIN_KINASE_DOM"/>
    <property type="match status" value="1"/>
</dbReference>
<dbReference type="SUPFAM" id="SSF56112">
    <property type="entry name" value="Protein kinase-like (PK-like)"/>
    <property type="match status" value="1"/>
</dbReference>
<evidence type="ECO:0000259" key="1">
    <source>
        <dbReference type="PROSITE" id="PS50011"/>
    </source>
</evidence>
<evidence type="ECO:0000313" key="3">
    <source>
        <dbReference type="Proteomes" id="UP000676336"/>
    </source>
</evidence>